<name>A0A1H1GK64_9EURY</name>
<evidence type="ECO:0000256" key="1">
    <source>
        <dbReference type="SAM" id="MobiDB-lite"/>
    </source>
</evidence>
<accession>A0A1H1GK64</accession>
<feature type="region of interest" description="Disordered" evidence="1">
    <location>
        <begin position="71"/>
        <end position="96"/>
    </location>
</feature>
<proteinExistence type="predicted"/>
<protein>
    <submittedName>
        <fullName evidence="2">Uncharacterized protein</fullName>
    </submittedName>
</protein>
<reference evidence="3" key="1">
    <citation type="submission" date="2016-10" db="EMBL/GenBank/DDBJ databases">
        <authorList>
            <person name="Varghese N."/>
            <person name="Submissions S."/>
        </authorList>
    </citation>
    <scope>NUCLEOTIDE SEQUENCE [LARGE SCALE GENOMIC DNA]</scope>
    <source>
        <strain evidence="3">CGMCC 1.12397</strain>
    </source>
</reference>
<feature type="compositionally biased region" description="Acidic residues" evidence="1">
    <location>
        <begin position="530"/>
        <end position="540"/>
    </location>
</feature>
<feature type="region of interest" description="Disordered" evidence="1">
    <location>
        <begin position="288"/>
        <end position="307"/>
    </location>
</feature>
<sequence length="561" mass="60218">MAGIHRRTYLRGLVAAGVVAGSTTGVGSVAAQSTSDEEIDNEELPKGRALVWDGDMNSAYNAEMHVVGKSNGTPCSCGGSDESDSSDRKGVVHVTSNGTETGDYALGMVNVGRRLSDPFTLAEATADQAVSFDYYEGSQNTGAAPDEVYVIVETAGKTIDELANKLYGDDFLKLEPEQQLKVDEKYRAQFDADYQSLDEISQDAFGHSYLELSGQTLGSSITARVYVNQFDDSKLSKDELAQIRWDQSYDTLSSTHQSQVDSLYAAQTVEGSSDDNAGTQRYLAVTHVDDNGDANSSSDSSENGDKEFNTFNVSNALQGGQTNWMAVPVSSENLMSTDAIEEIAFQLRDERETFSNFVDQYGEDAELVGVGFGLGYTTRQSVLDMYYDDLMVKYSADGNSKTATFDFPATVPANVKASDRLNTKKSGAFTVTAELQQDEAGLDLEDVIKKSVRIAPFQSVAPPVDVGIPARKVTVEDGKLTAKFPASKIPDLLGTGEDCKFVLAGEFDVESASSFYGVGTVDVFTPGGGDSDDNSTDDSDGNSTSESDFVEWTTQVLGNLS</sequence>
<organism evidence="2 3">
    <name type="scientific">Halopelagius longus</name>
    <dbReference type="NCBI Taxonomy" id="1236180"/>
    <lineage>
        <taxon>Archaea</taxon>
        <taxon>Methanobacteriati</taxon>
        <taxon>Methanobacteriota</taxon>
        <taxon>Stenosarchaea group</taxon>
        <taxon>Halobacteria</taxon>
        <taxon>Halobacteriales</taxon>
        <taxon>Haloferacaceae</taxon>
    </lineage>
</organism>
<feature type="region of interest" description="Disordered" evidence="1">
    <location>
        <begin position="526"/>
        <end position="548"/>
    </location>
</feature>
<evidence type="ECO:0000313" key="3">
    <source>
        <dbReference type="Proteomes" id="UP000199289"/>
    </source>
</evidence>
<evidence type="ECO:0000313" key="2">
    <source>
        <dbReference type="EMBL" id="SDR13565.1"/>
    </source>
</evidence>
<dbReference type="Proteomes" id="UP000199289">
    <property type="component" value="Unassembled WGS sequence"/>
</dbReference>
<gene>
    <name evidence="2" type="ORF">SAMN05216278_3725</name>
</gene>
<dbReference type="EMBL" id="FNKQ01000006">
    <property type="protein sequence ID" value="SDR13565.1"/>
    <property type="molecule type" value="Genomic_DNA"/>
</dbReference>
<dbReference type="AlphaFoldDB" id="A0A1H1GK64"/>